<organism evidence="1 2">
    <name type="scientific">Stylosanthes scabra</name>
    <dbReference type="NCBI Taxonomy" id="79078"/>
    <lineage>
        <taxon>Eukaryota</taxon>
        <taxon>Viridiplantae</taxon>
        <taxon>Streptophyta</taxon>
        <taxon>Embryophyta</taxon>
        <taxon>Tracheophyta</taxon>
        <taxon>Spermatophyta</taxon>
        <taxon>Magnoliopsida</taxon>
        <taxon>eudicotyledons</taxon>
        <taxon>Gunneridae</taxon>
        <taxon>Pentapetalae</taxon>
        <taxon>rosids</taxon>
        <taxon>fabids</taxon>
        <taxon>Fabales</taxon>
        <taxon>Fabaceae</taxon>
        <taxon>Papilionoideae</taxon>
        <taxon>50 kb inversion clade</taxon>
        <taxon>dalbergioids sensu lato</taxon>
        <taxon>Dalbergieae</taxon>
        <taxon>Pterocarpus clade</taxon>
        <taxon>Stylosanthes</taxon>
    </lineage>
</organism>
<accession>A0ABU6Z5C7</accession>
<evidence type="ECO:0000313" key="1">
    <source>
        <dbReference type="EMBL" id="MED6217812.1"/>
    </source>
</evidence>
<comment type="caution">
    <text evidence="1">The sequence shown here is derived from an EMBL/GenBank/DDBJ whole genome shotgun (WGS) entry which is preliminary data.</text>
</comment>
<gene>
    <name evidence="1" type="ORF">PIB30_021106</name>
</gene>
<dbReference type="EMBL" id="JASCZI010271929">
    <property type="protein sequence ID" value="MED6217812.1"/>
    <property type="molecule type" value="Genomic_DNA"/>
</dbReference>
<reference evidence="1 2" key="1">
    <citation type="journal article" date="2023" name="Plants (Basel)">
        <title>Bridging the Gap: Combining Genomics and Transcriptomics Approaches to Understand Stylosanthes scabra, an Orphan Legume from the Brazilian Caatinga.</title>
        <authorList>
            <person name="Ferreira-Neto J.R.C."/>
            <person name="da Silva M.D."/>
            <person name="Binneck E."/>
            <person name="de Melo N.F."/>
            <person name="da Silva R.H."/>
            <person name="de Melo A.L.T.M."/>
            <person name="Pandolfi V."/>
            <person name="Bustamante F.O."/>
            <person name="Brasileiro-Vidal A.C."/>
            <person name="Benko-Iseppon A.M."/>
        </authorList>
    </citation>
    <scope>NUCLEOTIDE SEQUENCE [LARGE SCALE GENOMIC DNA]</scope>
    <source>
        <tissue evidence="1">Leaves</tissue>
    </source>
</reference>
<keyword evidence="2" id="KW-1185">Reference proteome</keyword>
<protein>
    <submittedName>
        <fullName evidence="1">Uncharacterized protein</fullName>
    </submittedName>
</protein>
<dbReference type="Proteomes" id="UP001341840">
    <property type="component" value="Unassembled WGS sequence"/>
</dbReference>
<proteinExistence type="predicted"/>
<sequence>MCFKEMSMEKTLQIPLLLQEIIASITKGSCWKLTFFSGLFTQSKLCASAKHALFFLWLLHSLPFGGDSSYGWQRRSRNRRQRWRLLPLCCSASRSAMLPHQPVSDRQQWLAPTAPATTTLPSAAASSDNKGTATFVHRRALLFPSLLFIATTPSPSPSVLD</sequence>
<evidence type="ECO:0000313" key="2">
    <source>
        <dbReference type="Proteomes" id="UP001341840"/>
    </source>
</evidence>
<name>A0ABU6Z5C7_9FABA</name>